<feature type="compositionally biased region" description="Basic and acidic residues" evidence="1">
    <location>
        <begin position="1"/>
        <end position="12"/>
    </location>
</feature>
<dbReference type="Proteomes" id="UP000243063">
    <property type="component" value="Chromosome I"/>
</dbReference>
<keyword evidence="3" id="KW-1185">Reference proteome</keyword>
<organism evidence="2 3">
    <name type="scientific">Geopseudomonas guangdongensis</name>
    <dbReference type="NCBI Taxonomy" id="1245526"/>
    <lineage>
        <taxon>Bacteria</taxon>
        <taxon>Pseudomonadati</taxon>
        <taxon>Pseudomonadota</taxon>
        <taxon>Gammaproteobacteria</taxon>
        <taxon>Pseudomonadales</taxon>
        <taxon>Pseudomonadaceae</taxon>
        <taxon>Geopseudomonas</taxon>
    </lineage>
</organism>
<evidence type="ECO:0000313" key="2">
    <source>
        <dbReference type="EMBL" id="SDU19696.1"/>
    </source>
</evidence>
<name>A0A1H2GIZ0_9GAMM</name>
<sequence>MKTATRSEELSSRAHGQHSTDIVEPHSKITRVLAHLLAGASINRFEAERLGDHCLNSTIAVLANRHGLSLKRQPEKVPNRFGEPCRVIRYSLPVSEHQRARTALASLQRTALSNSEG</sequence>
<protein>
    <submittedName>
        <fullName evidence="2">Uncharacterized protein</fullName>
    </submittedName>
</protein>
<accession>A0A1H2GIZ0</accession>
<feature type="region of interest" description="Disordered" evidence="1">
    <location>
        <begin position="1"/>
        <end position="25"/>
    </location>
</feature>
<evidence type="ECO:0000313" key="3">
    <source>
        <dbReference type="Proteomes" id="UP000243063"/>
    </source>
</evidence>
<reference evidence="3" key="1">
    <citation type="submission" date="2016-10" db="EMBL/GenBank/DDBJ databases">
        <authorList>
            <person name="Varghese N."/>
            <person name="Submissions S."/>
        </authorList>
    </citation>
    <scope>NUCLEOTIDE SEQUENCE [LARGE SCALE GENOMIC DNA]</scope>
    <source>
        <strain evidence="3">CCTCC 2012022</strain>
    </source>
</reference>
<dbReference type="STRING" id="1245526.SAMN05216580_1817"/>
<proteinExistence type="predicted"/>
<evidence type="ECO:0000256" key="1">
    <source>
        <dbReference type="SAM" id="MobiDB-lite"/>
    </source>
</evidence>
<gene>
    <name evidence="2" type="ORF">SAMN05216580_1817</name>
</gene>
<dbReference type="EMBL" id="LT629780">
    <property type="protein sequence ID" value="SDU19696.1"/>
    <property type="molecule type" value="Genomic_DNA"/>
</dbReference>
<dbReference type="AlphaFoldDB" id="A0A1H2GIZ0"/>
<dbReference type="RefSeq" id="WP_173867173.1">
    <property type="nucleotide sequence ID" value="NZ_LT629780.1"/>
</dbReference>